<gene>
    <name evidence="1" type="ORF">THII_2032</name>
</gene>
<dbReference type="EMBL" id="AP014633">
    <property type="protein sequence ID" value="BAP56329.1"/>
    <property type="molecule type" value="Genomic_DNA"/>
</dbReference>
<proteinExistence type="predicted"/>
<dbReference type="STRING" id="40754.THII_2032"/>
<keyword evidence="2" id="KW-1185">Reference proteome</keyword>
<dbReference type="KEGG" id="tig:THII_2032"/>
<dbReference type="InterPro" id="IPR011067">
    <property type="entry name" value="Plasmid_toxin/cell-grow_inhib"/>
</dbReference>
<evidence type="ECO:0000313" key="1">
    <source>
        <dbReference type="EMBL" id="BAP56329.1"/>
    </source>
</evidence>
<dbReference type="InterPro" id="IPR003477">
    <property type="entry name" value="PemK-like"/>
</dbReference>
<protein>
    <submittedName>
        <fullName evidence="1">Transcriptional modulator of MazE/toxin, MazF</fullName>
    </submittedName>
</protein>
<dbReference type="GO" id="GO:0016075">
    <property type="term" value="P:rRNA catabolic process"/>
    <property type="evidence" value="ECO:0007669"/>
    <property type="project" value="TreeGrafter"/>
</dbReference>
<evidence type="ECO:0000313" key="2">
    <source>
        <dbReference type="Proteomes" id="UP000031623"/>
    </source>
</evidence>
<dbReference type="AlphaFoldDB" id="A0A090AGN7"/>
<name>A0A090AGN7_9GAMM</name>
<dbReference type="PANTHER" id="PTHR33988">
    <property type="entry name" value="ENDORIBONUCLEASE MAZF-RELATED"/>
    <property type="match status" value="1"/>
</dbReference>
<dbReference type="SUPFAM" id="SSF50118">
    <property type="entry name" value="Cell growth inhibitor/plasmid maintenance toxic component"/>
    <property type="match status" value="1"/>
</dbReference>
<reference evidence="1 2" key="1">
    <citation type="journal article" date="2014" name="ISME J.">
        <title>Ecophysiology of Thioploca ingrica as revealed by the complete genome sequence supplemented with proteomic evidence.</title>
        <authorList>
            <person name="Kojima H."/>
            <person name="Ogura Y."/>
            <person name="Yamamoto N."/>
            <person name="Togashi T."/>
            <person name="Mori H."/>
            <person name="Watanabe T."/>
            <person name="Nemoto F."/>
            <person name="Kurokawa K."/>
            <person name="Hayashi T."/>
            <person name="Fukui M."/>
        </authorList>
    </citation>
    <scope>NUCLEOTIDE SEQUENCE [LARGE SCALE GENOMIC DNA]</scope>
</reference>
<sequence length="119" mass="13631">MTDYKRGDILLVKFPMPDLQQYKPRPALVIQNNDNNKKLTHTIFLQITSNISNKGLPTQYFIELNTAEGKLSGLLTDSVVKAEVIFTLPREFLYKKLGWLSPSGLEQIEKCIKYSLDLK</sequence>
<accession>A0A090AGN7</accession>
<dbReference type="Gene3D" id="2.30.30.110">
    <property type="match status" value="1"/>
</dbReference>
<dbReference type="Pfam" id="PF02452">
    <property type="entry name" value="PemK_toxin"/>
    <property type="match status" value="1"/>
</dbReference>
<dbReference type="GO" id="GO:0003677">
    <property type="term" value="F:DNA binding"/>
    <property type="evidence" value="ECO:0007669"/>
    <property type="project" value="InterPro"/>
</dbReference>
<dbReference type="HOGENOM" id="CLU_121823_6_3_6"/>
<organism evidence="1 2">
    <name type="scientific">Thioploca ingrica</name>
    <dbReference type="NCBI Taxonomy" id="40754"/>
    <lineage>
        <taxon>Bacteria</taxon>
        <taxon>Pseudomonadati</taxon>
        <taxon>Pseudomonadota</taxon>
        <taxon>Gammaproteobacteria</taxon>
        <taxon>Thiotrichales</taxon>
        <taxon>Thiotrichaceae</taxon>
        <taxon>Thioploca</taxon>
    </lineage>
</organism>
<dbReference type="PANTHER" id="PTHR33988:SF2">
    <property type="entry name" value="ENDORIBONUCLEASE MAZF"/>
    <property type="match status" value="1"/>
</dbReference>
<dbReference type="Proteomes" id="UP000031623">
    <property type="component" value="Chromosome"/>
</dbReference>
<dbReference type="GO" id="GO:0006402">
    <property type="term" value="P:mRNA catabolic process"/>
    <property type="evidence" value="ECO:0007669"/>
    <property type="project" value="TreeGrafter"/>
</dbReference>
<dbReference type="GO" id="GO:0004521">
    <property type="term" value="F:RNA endonuclease activity"/>
    <property type="evidence" value="ECO:0007669"/>
    <property type="project" value="TreeGrafter"/>
</dbReference>